<proteinExistence type="predicted"/>
<dbReference type="AlphaFoldDB" id="A0A1C7N771"/>
<dbReference type="EMBL" id="LUGH01000509">
    <property type="protein sequence ID" value="OBZ84449.1"/>
    <property type="molecule type" value="Genomic_DNA"/>
</dbReference>
<evidence type="ECO:0000313" key="2">
    <source>
        <dbReference type="EMBL" id="OBZ84449.1"/>
    </source>
</evidence>
<organism evidence="2 3">
    <name type="scientific">Choanephora cucurbitarum</name>
    <dbReference type="NCBI Taxonomy" id="101091"/>
    <lineage>
        <taxon>Eukaryota</taxon>
        <taxon>Fungi</taxon>
        <taxon>Fungi incertae sedis</taxon>
        <taxon>Mucoromycota</taxon>
        <taxon>Mucoromycotina</taxon>
        <taxon>Mucoromycetes</taxon>
        <taxon>Mucorales</taxon>
        <taxon>Mucorineae</taxon>
        <taxon>Choanephoraceae</taxon>
        <taxon>Choanephoroideae</taxon>
        <taxon>Choanephora</taxon>
    </lineage>
</organism>
<name>A0A1C7N771_9FUNG</name>
<accession>A0A1C7N771</accession>
<evidence type="ECO:0000256" key="1">
    <source>
        <dbReference type="SAM" id="MobiDB-lite"/>
    </source>
</evidence>
<evidence type="ECO:0000313" key="3">
    <source>
        <dbReference type="Proteomes" id="UP000093000"/>
    </source>
</evidence>
<dbReference type="OrthoDB" id="2281291at2759"/>
<gene>
    <name evidence="2" type="ORF">A0J61_07500</name>
</gene>
<reference evidence="2 3" key="1">
    <citation type="submission" date="2016-03" db="EMBL/GenBank/DDBJ databases">
        <title>Choanephora cucurbitarum.</title>
        <authorList>
            <person name="Min B."/>
            <person name="Park H."/>
            <person name="Park J.-H."/>
            <person name="Shin H.-D."/>
            <person name="Choi I.-G."/>
        </authorList>
    </citation>
    <scope>NUCLEOTIDE SEQUENCE [LARGE SCALE GENOMIC DNA]</scope>
    <source>
        <strain evidence="2 3">KUS-F28377</strain>
    </source>
</reference>
<feature type="compositionally biased region" description="Polar residues" evidence="1">
    <location>
        <begin position="188"/>
        <end position="200"/>
    </location>
</feature>
<sequence>MNSSVLLHWITSTGKDQLFQIKKTKQELTIEQVIYASNGSQEMLLMELSDETFSIPAIFIPEHVKTLFSISSLTDGNDISLLKEVISVKEYMVVACRSNQKITPYLIIIDFEPMADCLPAEQSVKYIYHHPRTKDWMDQMTRTMPDMSSLVSSFFYSLILQNKLPQFNQVEPVIEFTLDAICTEPSRTQVPLRGSDSQVSHPLPRSASYSSSLPDTGSQPSILPSKPNSPPQVTSLPNTSAQPKDLYHEIQSSQSMVDIATTEEEINSFLETAFSDLELPLMEEEEQGHVPKRQRIEAPSPSSDDSCLMLDLPDSVFFYISQPEQENEAAASAVTTTTTTTTVAVAAEKNLNLPITTQQENPVNSENSSAQDRNLKIQERAVLDLLESNESTAKIKMAALCRFRTLSLLS</sequence>
<feature type="compositionally biased region" description="Polar residues" evidence="1">
    <location>
        <begin position="231"/>
        <end position="242"/>
    </location>
</feature>
<dbReference type="InParanoid" id="A0A1C7N771"/>
<feature type="region of interest" description="Disordered" evidence="1">
    <location>
        <begin position="188"/>
        <end position="242"/>
    </location>
</feature>
<feature type="region of interest" description="Disordered" evidence="1">
    <location>
        <begin position="285"/>
        <end position="305"/>
    </location>
</feature>
<protein>
    <submittedName>
        <fullName evidence="2">Uncharacterized protein</fullName>
    </submittedName>
</protein>
<keyword evidence="3" id="KW-1185">Reference proteome</keyword>
<comment type="caution">
    <text evidence="2">The sequence shown here is derived from an EMBL/GenBank/DDBJ whole genome shotgun (WGS) entry which is preliminary data.</text>
</comment>
<feature type="compositionally biased region" description="Polar residues" evidence="1">
    <location>
        <begin position="207"/>
        <end position="222"/>
    </location>
</feature>
<dbReference type="Proteomes" id="UP000093000">
    <property type="component" value="Unassembled WGS sequence"/>
</dbReference>